<keyword evidence="1" id="KW-0472">Membrane</keyword>
<organism evidence="2 3">
    <name type="scientific">Clostridium cochlearium</name>
    <dbReference type="NCBI Taxonomy" id="1494"/>
    <lineage>
        <taxon>Bacteria</taxon>
        <taxon>Bacillati</taxon>
        <taxon>Bacillota</taxon>
        <taxon>Clostridia</taxon>
        <taxon>Eubacteriales</taxon>
        <taxon>Clostridiaceae</taxon>
        <taxon>Clostridium</taxon>
    </lineage>
</organism>
<feature type="transmembrane region" description="Helical" evidence="1">
    <location>
        <begin position="53"/>
        <end position="72"/>
    </location>
</feature>
<dbReference type="EMBL" id="JABFIF010000003">
    <property type="protein sequence ID" value="NOH15376.1"/>
    <property type="molecule type" value="Genomic_DNA"/>
</dbReference>
<reference evidence="2 3" key="1">
    <citation type="submission" date="2020-05" db="EMBL/GenBank/DDBJ databases">
        <title>Draft genome sequence of Clostridium cochlearium strain AGROS13 isolated from a sheep dairy farm in New Zealand.</title>
        <authorList>
            <person name="Gupta T.B."/>
            <person name="Jauregui R."/>
            <person name="Risson A.N."/>
            <person name="Brightwell G."/>
            <person name="Maclean P."/>
        </authorList>
    </citation>
    <scope>NUCLEOTIDE SEQUENCE [LARGE SCALE GENOMIC DNA]</scope>
    <source>
        <strain evidence="2 3">AGROS13</strain>
    </source>
</reference>
<evidence type="ECO:0008006" key="4">
    <source>
        <dbReference type="Google" id="ProtNLM"/>
    </source>
</evidence>
<proteinExistence type="predicted"/>
<dbReference type="AlphaFoldDB" id="A0A7Y3V6J5"/>
<protein>
    <recommendedName>
        <fullName evidence="4">DUF3953 domain-containing protein</fullName>
    </recommendedName>
</protein>
<sequence length="73" mass="8495">MFRRITEILGLAIIGISIFFYKYAPLNKILYILLFCMYSLFMIKEIKDTYPKVKVLSIVTYILILIGLSLAII</sequence>
<dbReference type="RefSeq" id="WP_171302906.1">
    <property type="nucleotide sequence ID" value="NZ_JABFIF010000003.1"/>
</dbReference>
<evidence type="ECO:0000313" key="3">
    <source>
        <dbReference type="Proteomes" id="UP000528432"/>
    </source>
</evidence>
<evidence type="ECO:0000256" key="1">
    <source>
        <dbReference type="SAM" id="Phobius"/>
    </source>
</evidence>
<dbReference type="Proteomes" id="UP000528432">
    <property type="component" value="Unassembled WGS sequence"/>
</dbReference>
<accession>A0A7Y3V6J5</accession>
<comment type="caution">
    <text evidence="2">The sequence shown here is derived from an EMBL/GenBank/DDBJ whole genome shotgun (WGS) entry which is preliminary data.</text>
</comment>
<gene>
    <name evidence="2" type="ORF">HMJ28_03075</name>
</gene>
<keyword evidence="1" id="KW-1133">Transmembrane helix</keyword>
<evidence type="ECO:0000313" key="2">
    <source>
        <dbReference type="EMBL" id="NOH15376.1"/>
    </source>
</evidence>
<keyword evidence="1" id="KW-0812">Transmembrane</keyword>
<name>A0A7Y3V6J5_CLOCO</name>